<comment type="caution">
    <text evidence="2">The sequence shown here is derived from an EMBL/GenBank/DDBJ whole genome shotgun (WGS) entry which is preliminary data.</text>
</comment>
<dbReference type="Pfam" id="PF04230">
    <property type="entry name" value="PS_pyruv_trans"/>
    <property type="match status" value="1"/>
</dbReference>
<dbReference type="GO" id="GO:0016740">
    <property type="term" value="F:transferase activity"/>
    <property type="evidence" value="ECO:0007669"/>
    <property type="project" value="UniProtKB-KW"/>
</dbReference>
<evidence type="ECO:0000313" key="3">
    <source>
        <dbReference type="Proteomes" id="UP000823886"/>
    </source>
</evidence>
<organism evidence="2 3">
    <name type="scientific">Candidatus Blautia merdavium</name>
    <dbReference type="NCBI Taxonomy" id="2838494"/>
    <lineage>
        <taxon>Bacteria</taxon>
        <taxon>Bacillati</taxon>
        <taxon>Bacillota</taxon>
        <taxon>Clostridia</taxon>
        <taxon>Lachnospirales</taxon>
        <taxon>Lachnospiraceae</taxon>
        <taxon>Blautia</taxon>
    </lineage>
</organism>
<dbReference type="PANTHER" id="PTHR36836:SF1">
    <property type="entry name" value="COLANIC ACID BIOSYNTHESIS PROTEIN WCAK"/>
    <property type="match status" value="1"/>
</dbReference>
<accession>A0A9D2PMB9</accession>
<evidence type="ECO:0000259" key="1">
    <source>
        <dbReference type="Pfam" id="PF04230"/>
    </source>
</evidence>
<feature type="domain" description="Polysaccharide pyruvyl transferase" evidence="1">
    <location>
        <begin position="13"/>
        <end position="306"/>
    </location>
</feature>
<dbReference type="EMBL" id="DWVZ01000014">
    <property type="protein sequence ID" value="HJC62267.1"/>
    <property type="molecule type" value="Genomic_DNA"/>
</dbReference>
<keyword evidence="2" id="KW-0808">Transferase</keyword>
<reference evidence="2" key="1">
    <citation type="journal article" date="2021" name="PeerJ">
        <title>Extensive microbial diversity within the chicken gut microbiome revealed by metagenomics and culture.</title>
        <authorList>
            <person name="Gilroy R."/>
            <person name="Ravi A."/>
            <person name="Getino M."/>
            <person name="Pursley I."/>
            <person name="Horton D.L."/>
            <person name="Alikhan N.F."/>
            <person name="Baker D."/>
            <person name="Gharbi K."/>
            <person name="Hall N."/>
            <person name="Watson M."/>
            <person name="Adriaenssens E.M."/>
            <person name="Foster-Nyarko E."/>
            <person name="Jarju S."/>
            <person name="Secka A."/>
            <person name="Antonio M."/>
            <person name="Oren A."/>
            <person name="Chaudhuri R.R."/>
            <person name="La Ragione R."/>
            <person name="Hildebrand F."/>
            <person name="Pallen M.J."/>
        </authorList>
    </citation>
    <scope>NUCLEOTIDE SEQUENCE</scope>
    <source>
        <strain evidence="2">ChiBcec2-3848</strain>
    </source>
</reference>
<name>A0A9D2PMB9_9FIRM</name>
<evidence type="ECO:0000313" key="2">
    <source>
        <dbReference type="EMBL" id="HJC62267.1"/>
    </source>
</evidence>
<protein>
    <submittedName>
        <fullName evidence="2">Polysaccharide pyruvyl transferase family protein</fullName>
    </submittedName>
</protein>
<proteinExistence type="predicted"/>
<reference evidence="2" key="2">
    <citation type="submission" date="2021-04" db="EMBL/GenBank/DDBJ databases">
        <authorList>
            <person name="Gilroy R."/>
        </authorList>
    </citation>
    <scope>NUCLEOTIDE SEQUENCE</scope>
    <source>
        <strain evidence="2">ChiBcec2-3848</strain>
    </source>
</reference>
<dbReference type="InterPro" id="IPR007345">
    <property type="entry name" value="Polysacch_pyruvyl_Trfase"/>
</dbReference>
<dbReference type="Proteomes" id="UP000823886">
    <property type="component" value="Unassembled WGS sequence"/>
</dbReference>
<dbReference type="PANTHER" id="PTHR36836">
    <property type="entry name" value="COLANIC ACID BIOSYNTHESIS PROTEIN WCAK"/>
    <property type="match status" value="1"/>
</dbReference>
<gene>
    <name evidence="2" type="ORF">H9753_01430</name>
</gene>
<dbReference type="AlphaFoldDB" id="A0A9D2PMB9"/>
<sequence>MKRVFIHAFMAGNLGDDLMVRILCSRYPKVHFFVFADASYHTRYRDLKNLTVFAPEDRKTRVLNQAVRRLAGREDGARKLLMKTSHAAVHIGGSVFVQHLDDWSGFYAMDEQLVRLSRNLFVVGANFGPYTDPGYREQYRQLFEGYRDICFRDSCSKKEFSQADNIRWAPDVVFQYKEIPKVSAERQVLFSVIDLTERGGKYPVSQYREVYEKFMKDLAVVFLKQGYRVKFISFCRMQKDEEAARRIQKEIRKEVSFDTELICYDQNLEECMQAFAASEMIVGTRFHSIILGMCMEKKVLPVIYDYKTRNMLNDLFPHSGLEFGELEHLSAAQAAEQLKASEPYRAEQAVREAQEQFAALDRFLLS</sequence>